<keyword evidence="4" id="KW-0802">TPR repeat</keyword>
<feature type="chain" id="PRO_5044339499" evidence="6">
    <location>
        <begin position="22"/>
        <end position="667"/>
    </location>
</feature>
<dbReference type="CDD" id="cd07185">
    <property type="entry name" value="OmpA_C-like"/>
    <property type="match status" value="1"/>
</dbReference>
<dbReference type="SUPFAM" id="SSF82171">
    <property type="entry name" value="DPP6 N-terminal domain-like"/>
    <property type="match status" value="1"/>
</dbReference>
<protein>
    <submittedName>
        <fullName evidence="8">Flagellar motor protein MotB</fullName>
    </submittedName>
    <submittedName>
        <fullName evidence="9">WD40-like Beta Propeller Repeat</fullName>
    </submittedName>
</protein>
<name>A0AB36P2U9_9FLAO</name>
<reference evidence="9 10" key="2">
    <citation type="submission" date="2016-11" db="EMBL/GenBank/DDBJ databases">
        <authorList>
            <person name="Varghese N."/>
            <person name="Submissions S."/>
        </authorList>
    </citation>
    <scope>NUCLEOTIDE SEQUENCE [LARGE SCALE GENOMIC DNA]</scope>
    <source>
        <strain evidence="9 10">DSM 6368</strain>
    </source>
</reference>
<dbReference type="Gene3D" id="1.25.40.10">
    <property type="entry name" value="Tetratricopeptide repeat domain"/>
    <property type="match status" value="1"/>
</dbReference>
<dbReference type="InterPro" id="IPR011659">
    <property type="entry name" value="WD40"/>
</dbReference>
<dbReference type="PANTHER" id="PTHR30329:SF21">
    <property type="entry name" value="LIPOPROTEIN YIAD-RELATED"/>
    <property type="match status" value="1"/>
</dbReference>
<dbReference type="InterPro" id="IPR011990">
    <property type="entry name" value="TPR-like_helical_dom_sf"/>
</dbReference>
<organism evidence="8 11">
    <name type="scientific">Flavobacterium pectinovorum</name>
    <dbReference type="NCBI Taxonomy" id="29533"/>
    <lineage>
        <taxon>Bacteria</taxon>
        <taxon>Pseudomonadati</taxon>
        <taxon>Bacteroidota</taxon>
        <taxon>Flavobacteriia</taxon>
        <taxon>Flavobacteriales</taxon>
        <taxon>Flavobacteriaceae</taxon>
        <taxon>Flavobacterium</taxon>
    </lineage>
</organism>
<keyword evidence="3" id="KW-0998">Cell outer membrane</keyword>
<dbReference type="SUPFAM" id="SSF48452">
    <property type="entry name" value="TPR-like"/>
    <property type="match status" value="1"/>
</dbReference>
<keyword evidence="2 5" id="KW-0472">Membrane</keyword>
<dbReference type="AlphaFoldDB" id="A0AB36P2U9"/>
<dbReference type="PROSITE" id="PS50005">
    <property type="entry name" value="TPR"/>
    <property type="match status" value="1"/>
</dbReference>
<keyword evidence="8" id="KW-0966">Cell projection</keyword>
<evidence type="ECO:0000259" key="7">
    <source>
        <dbReference type="PROSITE" id="PS51123"/>
    </source>
</evidence>
<dbReference type="Pfam" id="PF00691">
    <property type="entry name" value="OmpA"/>
    <property type="match status" value="1"/>
</dbReference>
<dbReference type="PANTHER" id="PTHR30329">
    <property type="entry name" value="STATOR ELEMENT OF FLAGELLAR MOTOR COMPLEX"/>
    <property type="match status" value="1"/>
</dbReference>
<dbReference type="InterPro" id="IPR050330">
    <property type="entry name" value="Bact_OuterMem_StrucFunc"/>
</dbReference>
<evidence type="ECO:0000313" key="8">
    <source>
        <dbReference type="EMBL" id="OXB06021.1"/>
    </source>
</evidence>
<dbReference type="InterPro" id="IPR006664">
    <property type="entry name" value="OMP_bac"/>
</dbReference>
<feature type="domain" description="OmpA-like" evidence="7">
    <location>
        <begin position="546"/>
        <end position="667"/>
    </location>
</feature>
<feature type="signal peptide" evidence="6">
    <location>
        <begin position="1"/>
        <end position="21"/>
    </location>
</feature>
<evidence type="ECO:0000256" key="1">
    <source>
        <dbReference type="ARBA" id="ARBA00004442"/>
    </source>
</evidence>
<comment type="subcellular location">
    <subcellularLocation>
        <location evidence="1">Cell outer membrane</location>
    </subcellularLocation>
</comment>
<dbReference type="Pfam" id="PF13620">
    <property type="entry name" value="CarboxypepD_reg"/>
    <property type="match status" value="1"/>
</dbReference>
<dbReference type="InterPro" id="IPR006665">
    <property type="entry name" value="OmpA-like"/>
</dbReference>
<evidence type="ECO:0000313" key="9">
    <source>
        <dbReference type="EMBL" id="SHM92395.1"/>
    </source>
</evidence>
<sequence length="667" mass="75331">MKIKNLLYTFLLFNFFLNANAQSLSVRQADKKYNNYAYADAIKLYENAIKEGSTEENVFQKLGNSYYFTGDLKQALKCYQELFAINRNQEAEYLYIYSQCLKSAGNYTKSDEILDIFSEKAPLDKRGILFKKNRNYLDDIKANSGRYEIADAGINSKDSDYGSALIDNKLVFTSARDTGGIIKKNFKWTNKSISALYAVDLMPDGSISNPVFFHKKGLKTRFNESTPVFTKDGKTMYFTKNNSIKGKRGQSENKVTLLKLYKAILINDEWSNVQELPFNSDQYSVAHPALSFDEKILYFASDMPGTLGLSDLFKASINNDGTYGKPENLGADINTEGRETFPFISNDNEIYFASDGRPGLGGLDVFVAKINNDGSFEEVQNLGEPINSKQDDFAFIINSKNRNGFFSSNRENSLGLDDVYRFTEIRKLVCEQDLMGTVTDAETNQTLSNVTLSLFNEAYQFVAEVVSDQNGNYIFPNVKCGKKYFIKTSKTDYEIKEVPIALKRINGKTTLAIAIQKKFTPLIAKQVVVKTTKVNPVIIKSIKVGTDLAKLLHIPMNFFDLGKATIKKSSEPQLQKIVDILNQYPTLKLDIRSHTDSRQSAENNMVLSEKRAQSTKNWLIQKGIDGNRLAAKGYGETKLVNRCADGVKCTEQEHQQNRRSEFIITYL</sequence>
<evidence type="ECO:0000256" key="4">
    <source>
        <dbReference type="PROSITE-ProRule" id="PRU00339"/>
    </source>
</evidence>
<dbReference type="Pfam" id="PF07676">
    <property type="entry name" value="PD40"/>
    <property type="match status" value="2"/>
</dbReference>
<evidence type="ECO:0000256" key="5">
    <source>
        <dbReference type="PROSITE-ProRule" id="PRU00473"/>
    </source>
</evidence>
<dbReference type="Gene3D" id="2.60.40.1120">
    <property type="entry name" value="Carboxypeptidase-like, regulatory domain"/>
    <property type="match status" value="1"/>
</dbReference>
<keyword evidence="10" id="KW-1185">Reference proteome</keyword>
<dbReference type="InterPro" id="IPR019734">
    <property type="entry name" value="TPR_rpt"/>
</dbReference>
<dbReference type="Proteomes" id="UP000198431">
    <property type="component" value="Unassembled WGS sequence"/>
</dbReference>
<dbReference type="EMBL" id="MUHB01000007">
    <property type="protein sequence ID" value="OXB06021.1"/>
    <property type="molecule type" value="Genomic_DNA"/>
</dbReference>
<accession>A0AB36P2U9</accession>
<keyword evidence="8" id="KW-0282">Flagellum</keyword>
<evidence type="ECO:0000313" key="11">
    <source>
        <dbReference type="Proteomes" id="UP000198431"/>
    </source>
</evidence>
<evidence type="ECO:0000256" key="6">
    <source>
        <dbReference type="SAM" id="SignalP"/>
    </source>
</evidence>
<dbReference type="SUPFAM" id="SSF103088">
    <property type="entry name" value="OmpA-like"/>
    <property type="match status" value="1"/>
</dbReference>
<dbReference type="PRINTS" id="PR01021">
    <property type="entry name" value="OMPADOMAIN"/>
</dbReference>
<dbReference type="PROSITE" id="PS51123">
    <property type="entry name" value="OMPA_2"/>
    <property type="match status" value="1"/>
</dbReference>
<proteinExistence type="predicted"/>
<reference evidence="8 11" key="1">
    <citation type="submission" date="2016-11" db="EMBL/GenBank/DDBJ databases">
        <title>Whole genomes of Flavobacteriaceae.</title>
        <authorList>
            <person name="Stine C."/>
            <person name="Li C."/>
            <person name="Tadesse D."/>
        </authorList>
    </citation>
    <scope>NUCLEOTIDE SEQUENCE [LARGE SCALE GENOMIC DNA]</scope>
    <source>
        <strain evidence="8 11">ATCC 19366</strain>
    </source>
</reference>
<dbReference type="GO" id="GO:0009279">
    <property type="term" value="C:cell outer membrane"/>
    <property type="evidence" value="ECO:0007669"/>
    <property type="project" value="UniProtKB-SubCell"/>
</dbReference>
<dbReference type="Proteomes" id="UP000184216">
    <property type="component" value="Unassembled WGS sequence"/>
</dbReference>
<dbReference type="RefSeq" id="WP_073396797.1">
    <property type="nucleotide sequence ID" value="NZ_FRBX01000005.1"/>
</dbReference>
<evidence type="ECO:0000256" key="2">
    <source>
        <dbReference type="ARBA" id="ARBA00023136"/>
    </source>
</evidence>
<keyword evidence="6" id="KW-0732">Signal</keyword>
<dbReference type="EMBL" id="FRBX01000005">
    <property type="protein sequence ID" value="SHM92395.1"/>
    <property type="molecule type" value="Genomic_DNA"/>
</dbReference>
<dbReference type="Gene3D" id="3.30.1330.60">
    <property type="entry name" value="OmpA-like domain"/>
    <property type="match status" value="1"/>
</dbReference>
<keyword evidence="8" id="KW-0969">Cilium</keyword>
<dbReference type="InterPro" id="IPR036737">
    <property type="entry name" value="OmpA-like_sf"/>
</dbReference>
<feature type="repeat" description="TPR" evidence="4">
    <location>
        <begin position="56"/>
        <end position="89"/>
    </location>
</feature>
<dbReference type="SUPFAM" id="SSF49478">
    <property type="entry name" value="Cna protein B-type domain"/>
    <property type="match status" value="1"/>
</dbReference>
<comment type="caution">
    <text evidence="8">The sequence shown here is derived from an EMBL/GenBank/DDBJ whole genome shotgun (WGS) entry which is preliminary data.</text>
</comment>
<evidence type="ECO:0000256" key="3">
    <source>
        <dbReference type="ARBA" id="ARBA00023237"/>
    </source>
</evidence>
<gene>
    <name evidence="8" type="ORF">B0A72_08425</name>
    <name evidence="9" type="ORF">SAMN05444387_3455</name>
</gene>
<evidence type="ECO:0000313" key="10">
    <source>
        <dbReference type="Proteomes" id="UP000184216"/>
    </source>
</evidence>